<evidence type="ECO:0000256" key="2">
    <source>
        <dbReference type="ARBA" id="ARBA00023239"/>
    </source>
</evidence>
<sequence length="217" mass="23964">MKVPESPIELQEFLPQLVKEGILDKHGCASVKIGKSIWITPKKADLNVIGKKNKNVLLEIPLVADQIFPKDVPEEAAKHLALYLARPEFNVILHSTQENVQTCSMAGETVRPYLDDMAQIVGPNAKVVGNSNDPQSLKKLVSAIARRNAVYVKNSGALCAHKTLDDAHAVCMVLEKASKAFVESRILGGGKPVPWLEAEAIRFVYQRKYSKQAEKNR</sequence>
<dbReference type="EMBL" id="NPDT01000001">
    <property type="protein sequence ID" value="PJZ67499.1"/>
    <property type="molecule type" value="Genomic_DNA"/>
</dbReference>
<feature type="domain" description="Class II aldolase/adducin N-terminal" evidence="3">
    <location>
        <begin position="8"/>
        <end position="182"/>
    </location>
</feature>
<dbReference type="InterPro" id="IPR036409">
    <property type="entry name" value="Aldolase_II/adducin_N_sf"/>
</dbReference>
<dbReference type="SUPFAM" id="SSF53639">
    <property type="entry name" value="AraD/HMP-PK domain-like"/>
    <property type="match status" value="1"/>
</dbReference>
<reference evidence="4 5" key="1">
    <citation type="submission" date="2017-07" db="EMBL/GenBank/DDBJ databases">
        <title>Leptospira spp. isolated from tropical soils.</title>
        <authorList>
            <person name="Thibeaux R."/>
            <person name="Iraola G."/>
            <person name="Ferres I."/>
            <person name="Bierque E."/>
            <person name="Girault D."/>
            <person name="Soupe-Gilbert M.-E."/>
            <person name="Picardeau M."/>
            <person name="Goarant C."/>
        </authorList>
    </citation>
    <scope>NUCLEOTIDE SEQUENCE [LARGE SCALE GENOMIC DNA]</scope>
    <source>
        <strain evidence="4 5">FH2-C-A2</strain>
    </source>
</reference>
<dbReference type="SMART" id="SM01007">
    <property type="entry name" value="Aldolase_II"/>
    <property type="match status" value="1"/>
</dbReference>
<evidence type="ECO:0000259" key="3">
    <source>
        <dbReference type="SMART" id="SM01007"/>
    </source>
</evidence>
<comment type="caution">
    <text evidence="4">The sequence shown here is derived from an EMBL/GenBank/DDBJ whole genome shotgun (WGS) entry which is preliminary data.</text>
</comment>
<dbReference type="GO" id="GO:0019323">
    <property type="term" value="P:pentose catabolic process"/>
    <property type="evidence" value="ECO:0007669"/>
    <property type="project" value="TreeGrafter"/>
</dbReference>
<dbReference type="GO" id="GO:0046872">
    <property type="term" value="F:metal ion binding"/>
    <property type="evidence" value="ECO:0007669"/>
    <property type="project" value="UniProtKB-KW"/>
</dbReference>
<keyword evidence="1" id="KW-0479">Metal-binding</keyword>
<dbReference type="PANTHER" id="PTHR22789">
    <property type="entry name" value="FUCULOSE PHOSPHATE ALDOLASE"/>
    <property type="match status" value="1"/>
</dbReference>
<proteinExistence type="predicted"/>
<protein>
    <submittedName>
        <fullName evidence="4">Aldolase</fullName>
    </submittedName>
</protein>
<keyword evidence="2" id="KW-0456">Lyase</keyword>
<dbReference type="Gene3D" id="3.40.225.10">
    <property type="entry name" value="Class II aldolase/adducin N-terminal domain"/>
    <property type="match status" value="1"/>
</dbReference>
<dbReference type="GO" id="GO:0016832">
    <property type="term" value="F:aldehyde-lyase activity"/>
    <property type="evidence" value="ECO:0007669"/>
    <property type="project" value="TreeGrafter"/>
</dbReference>
<name>A0A2M9ZGE1_9LEPT</name>
<evidence type="ECO:0000313" key="4">
    <source>
        <dbReference type="EMBL" id="PJZ67499.1"/>
    </source>
</evidence>
<evidence type="ECO:0000313" key="5">
    <source>
        <dbReference type="Proteomes" id="UP000231912"/>
    </source>
</evidence>
<evidence type="ECO:0000256" key="1">
    <source>
        <dbReference type="ARBA" id="ARBA00022723"/>
    </source>
</evidence>
<dbReference type="Proteomes" id="UP000231912">
    <property type="component" value="Unassembled WGS sequence"/>
</dbReference>
<organism evidence="4 5">
    <name type="scientific">Leptospira wolffii</name>
    <dbReference type="NCBI Taxonomy" id="409998"/>
    <lineage>
        <taxon>Bacteria</taxon>
        <taxon>Pseudomonadati</taxon>
        <taxon>Spirochaetota</taxon>
        <taxon>Spirochaetia</taxon>
        <taxon>Leptospirales</taxon>
        <taxon>Leptospiraceae</taxon>
        <taxon>Leptospira</taxon>
    </lineage>
</organism>
<dbReference type="GO" id="GO:0005829">
    <property type="term" value="C:cytosol"/>
    <property type="evidence" value="ECO:0007669"/>
    <property type="project" value="TreeGrafter"/>
</dbReference>
<accession>A0A2M9ZGE1</accession>
<dbReference type="InterPro" id="IPR050197">
    <property type="entry name" value="Aldolase_class_II_sugar_metab"/>
</dbReference>
<dbReference type="Pfam" id="PF00596">
    <property type="entry name" value="Aldolase_II"/>
    <property type="match status" value="1"/>
</dbReference>
<gene>
    <name evidence="4" type="ORF">CH371_05620</name>
</gene>
<dbReference type="InterPro" id="IPR001303">
    <property type="entry name" value="Aldolase_II/adducin_N"/>
</dbReference>
<dbReference type="PANTHER" id="PTHR22789:SF0">
    <property type="entry name" value="3-OXO-TETRONATE 4-PHOSPHATE DECARBOXYLASE-RELATED"/>
    <property type="match status" value="1"/>
</dbReference>
<dbReference type="RefSeq" id="WP_100757962.1">
    <property type="nucleotide sequence ID" value="NZ_NPDT01000001.1"/>
</dbReference>
<dbReference type="AlphaFoldDB" id="A0A2M9ZGE1"/>